<organism evidence="2 3">
    <name type="scientific">Channa argus</name>
    <name type="common">Northern snakehead</name>
    <name type="synonym">Ophicephalus argus</name>
    <dbReference type="NCBI Taxonomy" id="215402"/>
    <lineage>
        <taxon>Eukaryota</taxon>
        <taxon>Metazoa</taxon>
        <taxon>Chordata</taxon>
        <taxon>Craniata</taxon>
        <taxon>Vertebrata</taxon>
        <taxon>Euteleostomi</taxon>
        <taxon>Actinopterygii</taxon>
        <taxon>Neopterygii</taxon>
        <taxon>Teleostei</taxon>
        <taxon>Neoteleostei</taxon>
        <taxon>Acanthomorphata</taxon>
        <taxon>Anabantaria</taxon>
        <taxon>Anabantiformes</taxon>
        <taxon>Channoidei</taxon>
        <taxon>Channidae</taxon>
        <taxon>Channa</taxon>
    </lineage>
</organism>
<name>A0A6G1Q5K8_CHAAH</name>
<gene>
    <name evidence="2" type="ORF">EXN66_Car013468</name>
</gene>
<evidence type="ECO:0000313" key="3">
    <source>
        <dbReference type="Proteomes" id="UP000503349"/>
    </source>
</evidence>
<reference evidence="2 3" key="1">
    <citation type="submission" date="2019-02" db="EMBL/GenBank/DDBJ databases">
        <title>Opniocepnalus argus genome.</title>
        <authorList>
            <person name="Zhou C."/>
            <person name="Xiao S."/>
        </authorList>
    </citation>
    <scope>NUCLEOTIDE SEQUENCE [LARGE SCALE GENOMIC DNA]</scope>
    <source>
        <strain evidence="2">OARG1902GOOAL</strain>
        <tissue evidence="2">Muscle</tissue>
    </source>
</reference>
<evidence type="ECO:0000256" key="1">
    <source>
        <dbReference type="SAM" id="MobiDB-lite"/>
    </source>
</evidence>
<dbReference type="EMBL" id="CM015724">
    <property type="protein sequence ID" value="KAF3697787.1"/>
    <property type="molecule type" value="Genomic_DNA"/>
</dbReference>
<accession>A0A6G1Q5K8</accession>
<dbReference type="Proteomes" id="UP000503349">
    <property type="component" value="Chromosome 13"/>
</dbReference>
<protein>
    <submittedName>
        <fullName evidence="2">Uncharacterized protein</fullName>
    </submittedName>
</protein>
<proteinExistence type="predicted"/>
<sequence>MYAQINCPNKGEAKKKKGKHQNPEESPVYSDVKIGTTGTVMIKVCVEMCHIITLQVITSYTSCSLQSPEVVDRLLGVMRVGNCPIYTLMALWK</sequence>
<evidence type="ECO:0000313" key="2">
    <source>
        <dbReference type="EMBL" id="KAF3697787.1"/>
    </source>
</evidence>
<keyword evidence="3" id="KW-1185">Reference proteome</keyword>
<reference evidence="3" key="2">
    <citation type="submission" date="2019-02" db="EMBL/GenBank/DDBJ databases">
        <title>Opniocepnalus argus Var Kimnra genome.</title>
        <authorList>
            <person name="Zhou C."/>
            <person name="Xiao S."/>
        </authorList>
    </citation>
    <scope>NUCLEOTIDE SEQUENCE [LARGE SCALE GENOMIC DNA]</scope>
</reference>
<feature type="region of interest" description="Disordered" evidence="1">
    <location>
        <begin position="1"/>
        <end position="28"/>
    </location>
</feature>
<dbReference type="AlphaFoldDB" id="A0A6G1Q5K8"/>